<dbReference type="PANTHER" id="PTHR11532:SF57">
    <property type="entry name" value="CARBOXYPEPTIDASE D, B"/>
    <property type="match status" value="1"/>
</dbReference>
<keyword evidence="10" id="KW-1133">Transmembrane helix</keyword>
<comment type="caution">
    <text evidence="12">The sequence shown here is derived from an EMBL/GenBank/DDBJ whole genome shotgun (WGS) entry which is preliminary data.</text>
</comment>
<keyword evidence="13" id="KW-1185">Reference proteome</keyword>
<dbReference type="GO" id="GO:0008270">
    <property type="term" value="F:zinc ion binding"/>
    <property type="evidence" value="ECO:0007669"/>
    <property type="project" value="InterPro"/>
</dbReference>
<keyword evidence="8" id="KW-0325">Glycoprotein</keyword>
<evidence type="ECO:0000256" key="4">
    <source>
        <dbReference type="ARBA" id="ARBA00022670"/>
    </source>
</evidence>
<dbReference type="EMBL" id="JAJJMB010003726">
    <property type="protein sequence ID" value="KAI3945832.1"/>
    <property type="molecule type" value="Genomic_DNA"/>
</dbReference>
<organism evidence="12 13">
    <name type="scientific">Papaver atlanticum</name>
    <dbReference type="NCBI Taxonomy" id="357466"/>
    <lineage>
        <taxon>Eukaryota</taxon>
        <taxon>Viridiplantae</taxon>
        <taxon>Streptophyta</taxon>
        <taxon>Embryophyta</taxon>
        <taxon>Tracheophyta</taxon>
        <taxon>Spermatophyta</taxon>
        <taxon>Magnoliopsida</taxon>
        <taxon>Ranunculales</taxon>
        <taxon>Papaveraceae</taxon>
        <taxon>Papaveroideae</taxon>
        <taxon>Papaver</taxon>
    </lineage>
</organism>
<feature type="transmembrane region" description="Helical" evidence="10">
    <location>
        <begin position="423"/>
        <end position="446"/>
    </location>
</feature>
<proteinExistence type="inferred from homology"/>
<evidence type="ECO:0000256" key="2">
    <source>
        <dbReference type="ARBA" id="ARBA00005988"/>
    </source>
</evidence>
<dbReference type="GO" id="GO:0005615">
    <property type="term" value="C:extracellular space"/>
    <property type="evidence" value="ECO:0007669"/>
    <property type="project" value="TreeGrafter"/>
</dbReference>
<feature type="active site" description="Proton donor/acceptor" evidence="9">
    <location>
        <position position="291"/>
    </location>
</feature>
<comment type="cofactor">
    <cofactor evidence="1">
        <name>Zn(2+)</name>
        <dbReference type="ChEBI" id="CHEBI:29105"/>
    </cofactor>
</comment>
<dbReference type="Gene3D" id="3.40.630.10">
    <property type="entry name" value="Zn peptidases"/>
    <property type="match status" value="1"/>
</dbReference>
<sequence length="468" mass="52883">FFIYSVLVDLVIARGGEHSFNHSGSIDHSHGRHLFGETPPSVDLSHGYMSNTELEKAMKNFAHKCSAISRLYSIGKSVNGVNLWVLEISDNPGIEEPEPAFKFIGNVHGDEPVGRELLMHLANWLCDNYMTDPLATLIIKNVHLHILPTMNPDGFSLRMRGNANNIDLNRDFPDQFFSVNNDLGPRQPETKAIMSWLKKIHFTASATLHGGALVANFPWDGSENQKKVYYACPDDTTFRHMASVYSRSHYNMSLSKEFNEGITNGAAWYPIYGGMQDWNYIHAGCFELTLEISENKWPNSTELLTLWEYNRMSMLNLVASLVKTGVHGRILSTECGQPLPASVIIKGINYTVKAGDVFGDYHRLLAPGEHYEVTVAMPGYESKTTHILVEDEAMSLDFVLDPEGLQKRKQVRTDCSSSYQVELWGWTMMEVLFLAMVILAFFCVLFKRKTIFHKHRQSVVAQKRALIV</sequence>
<dbReference type="CDD" id="cd11308">
    <property type="entry name" value="Peptidase_M14NE-CP-C_like"/>
    <property type="match status" value="1"/>
</dbReference>
<dbReference type="SMART" id="SM00631">
    <property type="entry name" value="Zn_pept"/>
    <property type="match status" value="1"/>
</dbReference>
<gene>
    <name evidence="12" type="ORF">MKW98_023106</name>
</gene>
<dbReference type="InterPro" id="IPR057246">
    <property type="entry name" value="CARBOXYPEPT_ZN_1"/>
</dbReference>
<dbReference type="InterPro" id="IPR050753">
    <property type="entry name" value="Peptidase_M14_domain"/>
</dbReference>
<keyword evidence="10" id="KW-0812">Transmembrane</keyword>
<dbReference type="GO" id="GO:0004181">
    <property type="term" value="F:metallocarboxypeptidase activity"/>
    <property type="evidence" value="ECO:0007669"/>
    <property type="project" value="InterPro"/>
</dbReference>
<evidence type="ECO:0000256" key="9">
    <source>
        <dbReference type="PROSITE-ProRule" id="PRU01379"/>
    </source>
</evidence>
<dbReference type="Proteomes" id="UP001202328">
    <property type="component" value="Unassembled WGS sequence"/>
</dbReference>
<feature type="domain" description="Peptidase M14" evidence="11">
    <location>
        <begin position="47"/>
        <end position="321"/>
    </location>
</feature>
<keyword evidence="7" id="KW-0862">Zinc</keyword>
<evidence type="ECO:0000256" key="7">
    <source>
        <dbReference type="ARBA" id="ARBA00022833"/>
    </source>
</evidence>
<dbReference type="GO" id="GO:0006518">
    <property type="term" value="P:peptide metabolic process"/>
    <property type="evidence" value="ECO:0007669"/>
    <property type="project" value="TreeGrafter"/>
</dbReference>
<evidence type="ECO:0000313" key="13">
    <source>
        <dbReference type="Proteomes" id="UP001202328"/>
    </source>
</evidence>
<name>A0AAD4XT64_9MAGN</name>
<evidence type="ECO:0000256" key="5">
    <source>
        <dbReference type="ARBA" id="ARBA00022723"/>
    </source>
</evidence>
<dbReference type="Gene3D" id="2.60.40.1120">
    <property type="entry name" value="Carboxypeptidase-like, regulatory domain"/>
    <property type="match status" value="1"/>
</dbReference>
<keyword evidence="5" id="KW-0479">Metal-binding</keyword>
<comment type="similarity">
    <text evidence="2 9">Belongs to the peptidase M14 family.</text>
</comment>
<dbReference type="AlphaFoldDB" id="A0AAD4XT64"/>
<dbReference type="PROSITE" id="PS00132">
    <property type="entry name" value="CARBOXYPEPT_ZN_1"/>
    <property type="match status" value="1"/>
</dbReference>
<dbReference type="PROSITE" id="PS00133">
    <property type="entry name" value="CARBOXYPEPT_ZN_2"/>
    <property type="match status" value="1"/>
</dbReference>
<dbReference type="InterPro" id="IPR008969">
    <property type="entry name" value="CarboxyPept-like_regulatory"/>
</dbReference>
<evidence type="ECO:0000313" key="12">
    <source>
        <dbReference type="EMBL" id="KAI3945832.1"/>
    </source>
</evidence>
<dbReference type="FunFam" id="3.40.630.10:FF:000020">
    <property type="entry name" value="Carboxypeptidase D"/>
    <property type="match status" value="1"/>
</dbReference>
<keyword evidence="4" id="KW-0645">Protease</keyword>
<evidence type="ECO:0000256" key="6">
    <source>
        <dbReference type="ARBA" id="ARBA00022801"/>
    </source>
</evidence>
<dbReference type="Pfam" id="PF00246">
    <property type="entry name" value="Peptidase_M14"/>
    <property type="match status" value="1"/>
</dbReference>
<dbReference type="InterPro" id="IPR000834">
    <property type="entry name" value="Peptidase_M14"/>
</dbReference>
<evidence type="ECO:0000256" key="10">
    <source>
        <dbReference type="SAM" id="Phobius"/>
    </source>
</evidence>
<dbReference type="CDD" id="cd18172">
    <property type="entry name" value="M14_CP_plant"/>
    <property type="match status" value="1"/>
</dbReference>
<evidence type="ECO:0000259" key="11">
    <source>
        <dbReference type="PROSITE" id="PS52035"/>
    </source>
</evidence>
<evidence type="ECO:0000256" key="3">
    <source>
        <dbReference type="ARBA" id="ARBA00022645"/>
    </source>
</evidence>
<accession>A0AAD4XT64</accession>
<dbReference type="SUPFAM" id="SSF53187">
    <property type="entry name" value="Zn-dependent exopeptidases"/>
    <property type="match status" value="1"/>
</dbReference>
<dbReference type="GO" id="GO:0016485">
    <property type="term" value="P:protein processing"/>
    <property type="evidence" value="ECO:0007669"/>
    <property type="project" value="TreeGrafter"/>
</dbReference>
<keyword evidence="3" id="KW-0121">Carboxypeptidase</keyword>
<dbReference type="PRINTS" id="PR00765">
    <property type="entry name" value="CRBOXYPTASEA"/>
</dbReference>
<feature type="non-terminal residue" evidence="12">
    <location>
        <position position="1"/>
    </location>
</feature>
<dbReference type="InterPro" id="IPR057247">
    <property type="entry name" value="CARBOXYPEPT_ZN_2"/>
</dbReference>
<dbReference type="SUPFAM" id="SSF49464">
    <property type="entry name" value="Carboxypeptidase regulatory domain-like"/>
    <property type="match status" value="1"/>
</dbReference>
<evidence type="ECO:0000256" key="1">
    <source>
        <dbReference type="ARBA" id="ARBA00001947"/>
    </source>
</evidence>
<keyword evidence="10" id="KW-0472">Membrane</keyword>
<reference evidence="12" key="1">
    <citation type="submission" date="2022-04" db="EMBL/GenBank/DDBJ databases">
        <title>A functionally conserved STORR gene fusion in Papaver species that diverged 16.8 million years ago.</title>
        <authorList>
            <person name="Catania T."/>
        </authorList>
    </citation>
    <scope>NUCLEOTIDE SEQUENCE</scope>
    <source>
        <strain evidence="12">S-188037</strain>
    </source>
</reference>
<dbReference type="PROSITE" id="PS52035">
    <property type="entry name" value="PEPTIDASE_M14"/>
    <property type="match status" value="1"/>
</dbReference>
<dbReference type="PANTHER" id="PTHR11532">
    <property type="entry name" value="PROTEASE M14 CARBOXYPEPTIDASE"/>
    <property type="match status" value="1"/>
</dbReference>
<protein>
    <recommendedName>
        <fullName evidence="11">Peptidase M14 domain-containing protein</fullName>
    </recommendedName>
</protein>
<keyword evidence="6" id="KW-0378">Hydrolase</keyword>
<evidence type="ECO:0000256" key="8">
    <source>
        <dbReference type="ARBA" id="ARBA00023180"/>
    </source>
</evidence>